<keyword evidence="2" id="KW-0472">Membrane</keyword>
<dbReference type="InterPro" id="IPR058714">
    <property type="entry name" value="LpqS"/>
</dbReference>
<protein>
    <submittedName>
        <fullName evidence="3">Uncharacterized protein</fullName>
    </submittedName>
</protein>
<dbReference type="Proteomes" id="UP000290439">
    <property type="component" value="Chromosome"/>
</dbReference>
<accession>A0A4U8W3C6</accession>
<feature type="transmembrane region" description="Helical" evidence="2">
    <location>
        <begin position="57"/>
        <end position="78"/>
    </location>
</feature>
<gene>
    <name evidence="3" type="ORF">NCTC10797_02733</name>
</gene>
<keyword evidence="2" id="KW-1133">Transmembrane helix</keyword>
<evidence type="ECO:0000256" key="1">
    <source>
        <dbReference type="SAM" id="MobiDB-lite"/>
    </source>
</evidence>
<keyword evidence="2" id="KW-0812">Transmembrane</keyword>
<sequence>MRQAPSMYVHSAGGDATHMPSPPQKRQWADRQFTAWSYRVAGESVARVQATVNPIGWLRRSSSLLVLLIAMLLIAPLVDCGFLEDDAHADTSIALAVDADHHAVHGQDHQVLADIDDHCGPHVAHCIMKSLPSAGAPPTLSLHLLGLMMIAAVVAFPAALSVAGGGVRGPPGNHAPAGYGRDVLTRFCIARR</sequence>
<evidence type="ECO:0000313" key="4">
    <source>
        <dbReference type="Proteomes" id="UP000290439"/>
    </source>
</evidence>
<reference evidence="3 4" key="1">
    <citation type="submission" date="2019-02" db="EMBL/GenBank/DDBJ databases">
        <authorList>
            <consortium name="Pathogen Informatics"/>
        </authorList>
    </citation>
    <scope>NUCLEOTIDE SEQUENCE [LARGE SCALE GENOMIC DNA]</scope>
    <source>
        <strain evidence="3 4">3012STDY6756504</strain>
    </source>
</reference>
<evidence type="ECO:0000313" key="3">
    <source>
        <dbReference type="EMBL" id="VFA98954.1"/>
    </source>
</evidence>
<dbReference type="EMBL" id="LR215973">
    <property type="protein sequence ID" value="VFA98954.1"/>
    <property type="molecule type" value="Genomic_DNA"/>
</dbReference>
<feature type="transmembrane region" description="Helical" evidence="2">
    <location>
        <begin position="140"/>
        <end position="160"/>
    </location>
</feature>
<name>A0A4U8W3C6_9NOCA</name>
<feature type="region of interest" description="Disordered" evidence="1">
    <location>
        <begin position="1"/>
        <end position="26"/>
    </location>
</feature>
<evidence type="ECO:0000256" key="2">
    <source>
        <dbReference type="SAM" id="Phobius"/>
    </source>
</evidence>
<dbReference type="Pfam" id="PF26327">
    <property type="entry name" value="LpqS"/>
    <property type="match status" value="1"/>
</dbReference>
<dbReference type="AlphaFoldDB" id="A0A4U8W3C6"/>
<proteinExistence type="predicted"/>
<organism evidence="3 4">
    <name type="scientific">Nocardia cyriacigeorgica</name>
    <dbReference type="NCBI Taxonomy" id="135487"/>
    <lineage>
        <taxon>Bacteria</taxon>
        <taxon>Bacillati</taxon>
        <taxon>Actinomycetota</taxon>
        <taxon>Actinomycetes</taxon>
        <taxon>Mycobacteriales</taxon>
        <taxon>Nocardiaceae</taxon>
        <taxon>Nocardia</taxon>
    </lineage>
</organism>